<gene>
    <name evidence="3" type="ORF">GCM10023320_63410</name>
</gene>
<feature type="region of interest" description="Disordered" evidence="1">
    <location>
        <begin position="147"/>
        <end position="170"/>
    </location>
</feature>
<sequence length="207" mass="21745">MIDLSEAVLEQARGTAAARGVPNVRFEPGSAYAIAADGASVDVVHAHQALLHLTDPVATLRVFLRVTRPGGVVAASDTDYGGAFWWPADPRLELWRQVYQAVARGNGSEPDAGRRLLCWARAAGATDVTPSASIWCHAAPPSASGGAACGRSASWTPASPSRRSRAATPRARSCRRSPWLAAVAEHPDAWFAIPHGEILGRVGVPAV</sequence>
<accession>A0ABP9NZZ5</accession>
<name>A0ABP9NZZ5_9PSEU</name>
<dbReference type="CDD" id="cd02440">
    <property type="entry name" value="AdoMet_MTases"/>
    <property type="match status" value="1"/>
</dbReference>
<organism evidence="3 4">
    <name type="scientific">Pseudonocardia adelaidensis</name>
    <dbReference type="NCBI Taxonomy" id="648754"/>
    <lineage>
        <taxon>Bacteria</taxon>
        <taxon>Bacillati</taxon>
        <taxon>Actinomycetota</taxon>
        <taxon>Actinomycetes</taxon>
        <taxon>Pseudonocardiales</taxon>
        <taxon>Pseudonocardiaceae</taxon>
        <taxon>Pseudonocardia</taxon>
    </lineage>
</organism>
<dbReference type="SUPFAM" id="SSF53335">
    <property type="entry name" value="S-adenosyl-L-methionine-dependent methyltransferases"/>
    <property type="match status" value="1"/>
</dbReference>
<reference evidence="4" key="1">
    <citation type="journal article" date="2019" name="Int. J. Syst. Evol. Microbiol.">
        <title>The Global Catalogue of Microorganisms (GCM) 10K type strain sequencing project: providing services to taxonomists for standard genome sequencing and annotation.</title>
        <authorList>
            <consortium name="The Broad Institute Genomics Platform"/>
            <consortium name="The Broad Institute Genome Sequencing Center for Infectious Disease"/>
            <person name="Wu L."/>
            <person name="Ma J."/>
        </authorList>
    </citation>
    <scope>NUCLEOTIDE SEQUENCE [LARGE SCALE GENOMIC DNA]</scope>
    <source>
        <strain evidence="4">JCM 18302</strain>
    </source>
</reference>
<evidence type="ECO:0000259" key="2">
    <source>
        <dbReference type="Pfam" id="PF13847"/>
    </source>
</evidence>
<dbReference type="Proteomes" id="UP001500804">
    <property type="component" value="Unassembled WGS sequence"/>
</dbReference>
<comment type="caution">
    <text evidence="3">The sequence shown here is derived from an EMBL/GenBank/DDBJ whole genome shotgun (WGS) entry which is preliminary data.</text>
</comment>
<evidence type="ECO:0000256" key="1">
    <source>
        <dbReference type="SAM" id="MobiDB-lite"/>
    </source>
</evidence>
<dbReference type="EMBL" id="BAABJO010000030">
    <property type="protein sequence ID" value="GAA5134821.1"/>
    <property type="molecule type" value="Genomic_DNA"/>
</dbReference>
<dbReference type="InterPro" id="IPR025714">
    <property type="entry name" value="Methyltranfer_dom"/>
</dbReference>
<feature type="domain" description="Methyltransferase" evidence="2">
    <location>
        <begin position="2"/>
        <end position="79"/>
    </location>
</feature>
<dbReference type="InterPro" id="IPR029063">
    <property type="entry name" value="SAM-dependent_MTases_sf"/>
</dbReference>
<dbReference type="Pfam" id="PF13847">
    <property type="entry name" value="Methyltransf_31"/>
    <property type="match status" value="1"/>
</dbReference>
<dbReference type="Gene3D" id="3.40.50.150">
    <property type="entry name" value="Vaccinia Virus protein VP39"/>
    <property type="match status" value="1"/>
</dbReference>
<keyword evidence="4" id="KW-1185">Reference proteome</keyword>
<evidence type="ECO:0000313" key="3">
    <source>
        <dbReference type="EMBL" id="GAA5134821.1"/>
    </source>
</evidence>
<proteinExistence type="predicted"/>
<evidence type="ECO:0000313" key="4">
    <source>
        <dbReference type="Proteomes" id="UP001500804"/>
    </source>
</evidence>
<protein>
    <recommendedName>
        <fullName evidence="2">Methyltransferase domain-containing protein</fullName>
    </recommendedName>
</protein>